<reference evidence="2" key="1">
    <citation type="journal article" date="2019" name="Int. J. Syst. Evol. Microbiol.">
        <title>The Global Catalogue of Microorganisms (GCM) 10K type strain sequencing project: providing services to taxonomists for standard genome sequencing and annotation.</title>
        <authorList>
            <consortium name="The Broad Institute Genomics Platform"/>
            <consortium name="The Broad Institute Genome Sequencing Center for Infectious Disease"/>
            <person name="Wu L."/>
            <person name="Ma J."/>
        </authorList>
    </citation>
    <scope>NUCLEOTIDE SEQUENCE [LARGE SCALE GENOMIC DNA]</scope>
    <source>
        <strain evidence="2">JCM 17386</strain>
    </source>
</reference>
<keyword evidence="2" id="KW-1185">Reference proteome</keyword>
<evidence type="ECO:0000313" key="1">
    <source>
        <dbReference type="EMBL" id="GAA4133909.1"/>
    </source>
</evidence>
<dbReference type="RefSeq" id="WP_229355642.1">
    <property type="nucleotide sequence ID" value="NZ_BAABAO010000011.1"/>
</dbReference>
<evidence type="ECO:0000313" key="2">
    <source>
        <dbReference type="Proteomes" id="UP001501333"/>
    </source>
</evidence>
<dbReference type="Proteomes" id="UP001501333">
    <property type="component" value="Unassembled WGS sequence"/>
</dbReference>
<proteinExistence type="predicted"/>
<accession>A0ABP7YC84</accession>
<dbReference type="EMBL" id="BAABAO010000011">
    <property type="protein sequence ID" value="GAA4133909.1"/>
    <property type="molecule type" value="Genomic_DNA"/>
</dbReference>
<organism evidence="1 2">
    <name type="scientific">Flavobacterium chungbukense</name>
    <dbReference type="NCBI Taxonomy" id="877464"/>
    <lineage>
        <taxon>Bacteria</taxon>
        <taxon>Pseudomonadati</taxon>
        <taxon>Bacteroidota</taxon>
        <taxon>Flavobacteriia</taxon>
        <taxon>Flavobacteriales</taxon>
        <taxon>Flavobacteriaceae</taxon>
        <taxon>Flavobacterium</taxon>
    </lineage>
</organism>
<sequence length="101" mass="12416">MKKEDFNNKEFKKDFGIPSRVLQPYNYQRYKRVNPNLTEDAYKHLRGNGSEWKILCGLRVSTHWGNEILKETWYLKCGNLYKDSEFFKFRHFPEKYLDLEW</sequence>
<comment type="caution">
    <text evidence="1">The sequence shown here is derived from an EMBL/GenBank/DDBJ whole genome shotgun (WGS) entry which is preliminary data.</text>
</comment>
<protein>
    <submittedName>
        <fullName evidence="1">Uncharacterized protein</fullName>
    </submittedName>
</protein>
<gene>
    <name evidence="1" type="ORF">GCM10022250_28140</name>
</gene>
<name>A0ABP7YC84_9FLAO</name>